<dbReference type="Pfam" id="PF13715">
    <property type="entry name" value="CarbopepD_reg_2"/>
    <property type="match status" value="1"/>
</dbReference>
<evidence type="ECO:0000256" key="1">
    <source>
        <dbReference type="ARBA" id="ARBA00004571"/>
    </source>
</evidence>
<dbReference type="InterPro" id="IPR037066">
    <property type="entry name" value="Plug_dom_sf"/>
</dbReference>
<name>A0A0C3N955_9PORP</name>
<evidence type="ECO:0000256" key="6">
    <source>
        <dbReference type="ARBA" id="ARBA00023136"/>
    </source>
</evidence>
<evidence type="ECO:0000256" key="4">
    <source>
        <dbReference type="ARBA" id="ARBA00022692"/>
    </source>
</evidence>
<comment type="subcellular location">
    <subcellularLocation>
        <location evidence="1 8">Cell outer membrane</location>
        <topology evidence="1 8">Multi-pass membrane protein</topology>
    </subcellularLocation>
</comment>
<keyword evidence="5 9" id="KW-0798">TonB box</keyword>
<reference evidence="13 15" key="1">
    <citation type="submission" date="2014-07" db="EMBL/GenBank/DDBJ databases">
        <title>Porphyromonadaceae bacterium OUH 308042 = ATCC BAA-2681 = DSM 28342 draft genome.</title>
        <authorList>
            <person name="Sydenham T.V."/>
            <person name="Hasman H."/>
            <person name="Justensen U.S."/>
        </authorList>
    </citation>
    <scope>NUCLEOTIDE SEQUENCE [LARGE SCALE GENOMIC DNA]</scope>
    <source>
        <strain evidence="13 15">OUH 308042</strain>
    </source>
</reference>
<sequence length="1116" mass="126121">MGRITFFILAGTMLLSAKGFPQNETVSIKMKNATLIKVFKEITEQSGYDFLYNYDLIKGESRVNVEALNVEVKELLQEILTPRGFAYEFKENLIVIRLAPKVAAQDSTKKEPILIKGVVVDEKGVFLPGVTVLVKGTTLGVATDDKGAFRIPIPRDTATLIFTFIGMQTQNVKINALKEGEVRKDLKIVMKEDKVALEDVVVTGYSNIRKESFTGNVTTVNREQLLRTNSKNMLAAVQTFDPSFRIRQSAWGSDPNSLPEINIRGESSIGMNKSLESEYMKQTQRTNLKDNPNLPVFILDGFEVDVQKIYDMDMNRVESITILKDAAATAMYGSRAANGVMVITTVAPQPGEMRVTYNFTGGLELPDLSDYNLCNAAEKLEVERLAGVYTASSPSSQPNSDQDYYNKLNQVLKGVDTDWLAQPLHNVFNHKHTIYIEGGVESIRYGVDFFYDKNGGAMKGSYRDRVGAGMSLDYRYKKLQIRNYISYAGTRSENSPYGLFSTYASQQPYLEIYDEDGEYLKYLKDGIGTKANPLFDVTLGGFDGRTRYHEFQDNLNVNLFILEGLQFKGQLSITKTTQKQESFIDPKSVYAYRNSGSYNENERGELTQSYSDSYSWNLNAMFYYNRAIEKHFINATLGINIKEDNSNSHTSVFKGFQMEGMYNPSYAKSQPDKTSVDESTNRLIGFLASINYSYNDVYLFDGSIRLDGSSQFGSDKRYAPFWSVGAGINIHNYSWLRDNWLLSRLRLRASYGSTGKVNFPAYTAVSTYEVDSEHWYYTGPATSLKYLGNPKLKWETTKTTDVGFELGFLNDRILLSANYYIKKTVDLIDQISIRPSSGFSEYRDNSGSVENKGFEIDLSATLYRDKDWIVSFMGNMGGNKNKITKLGAAAEAYNEAINEAYQNGSSYYTQYAPFTRYYKGASTTAIYAVRSAGIDPANGKEKYIKRDGSSTYTWDSNDQVVVGDELPDVQGSFGLNVNFRGIYMNATFSYQWGGQVYNTTLMNRVENPNIQSVNVDKRLLTERWKKPGDITPYRNLQNSASTQPTSRFVQDENVLEFTSLSVGYDFKKELISKWRLTALGLRFNVNELARWSTVKVERGTNYPYAWNYSFTLNVSF</sequence>
<evidence type="ECO:0000256" key="7">
    <source>
        <dbReference type="ARBA" id="ARBA00023237"/>
    </source>
</evidence>
<evidence type="ECO:0000256" key="3">
    <source>
        <dbReference type="ARBA" id="ARBA00022452"/>
    </source>
</evidence>
<accession>A0A0C3N955</accession>
<dbReference type="SUPFAM" id="SSF56935">
    <property type="entry name" value="Porins"/>
    <property type="match status" value="1"/>
</dbReference>
<dbReference type="NCBIfam" id="TIGR04057">
    <property type="entry name" value="SusC_RagA_signa"/>
    <property type="match status" value="1"/>
</dbReference>
<evidence type="ECO:0008006" key="16">
    <source>
        <dbReference type="Google" id="ProtNLM"/>
    </source>
</evidence>
<evidence type="ECO:0000256" key="8">
    <source>
        <dbReference type="PROSITE-ProRule" id="PRU01360"/>
    </source>
</evidence>
<reference evidence="12 14" key="2">
    <citation type="submission" date="2014-07" db="EMBL/GenBank/DDBJ databases">
        <title>Porphyromonadaceae bacterium OUH 334697 = ATCC BAA-2682 = DSM 28341 draft genome.</title>
        <authorList>
            <person name="Sydenham T.V."/>
            <person name="Hasman H."/>
            <person name="Justesen U.S."/>
        </authorList>
    </citation>
    <scope>NUCLEOTIDE SEQUENCE [LARGE SCALE GENOMIC DNA]</scope>
    <source>
        <strain evidence="12 14">OUH 334697</strain>
    </source>
</reference>
<evidence type="ECO:0000256" key="2">
    <source>
        <dbReference type="ARBA" id="ARBA00022448"/>
    </source>
</evidence>
<dbReference type="EMBL" id="JPIT01000039">
    <property type="protein sequence ID" value="KIO42481.1"/>
    <property type="molecule type" value="Genomic_DNA"/>
</dbReference>
<dbReference type="InterPro" id="IPR000531">
    <property type="entry name" value="Beta-barrel_TonB"/>
</dbReference>
<dbReference type="Pfam" id="PF07715">
    <property type="entry name" value="Plug"/>
    <property type="match status" value="1"/>
</dbReference>
<comment type="caution">
    <text evidence="13">The sequence shown here is derived from an EMBL/GenBank/DDBJ whole genome shotgun (WGS) entry which is preliminary data.</text>
</comment>
<dbReference type="InterPro" id="IPR036942">
    <property type="entry name" value="Beta-barrel_TonB_sf"/>
</dbReference>
<comment type="similarity">
    <text evidence="8 9">Belongs to the TonB-dependent receptor family.</text>
</comment>
<dbReference type="InterPro" id="IPR023997">
    <property type="entry name" value="TonB-dep_OMP_SusC/RagA_CS"/>
</dbReference>
<evidence type="ECO:0000256" key="9">
    <source>
        <dbReference type="RuleBase" id="RU003357"/>
    </source>
</evidence>
<evidence type="ECO:0000313" key="12">
    <source>
        <dbReference type="EMBL" id="KIO42481.1"/>
    </source>
</evidence>
<evidence type="ECO:0000313" key="15">
    <source>
        <dbReference type="Proteomes" id="UP000031980"/>
    </source>
</evidence>
<evidence type="ECO:0000313" key="14">
    <source>
        <dbReference type="Proteomes" id="UP000031937"/>
    </source>
</evidence>
<dbReference type="Proteomes" id="UP000031980">
    <property type="component" value="Unassembled WGS sequence"/>
</dbReference>
<evidence type="ECO:0000259" key="10">
    <source>
        <dbReference type="Pfam" id="PF00593"/>
    </source>
</evidence>
<evidence type="ECO:0000313" key="13">
    <source>
        <dbReference type="EMBL" id="KIO42567.1"/>
    </source>
</evidence>
<dbReference type="AlphaFoldDB" id="A0A0C3N955"/>
<dbReference type="InterPro" id="IPR012910">
    <property type="entry name" value="Plug_dom"/>
</dbReference>
<evidence type="ECO:0000259" key="11">
    <source>
        <dbReference type="Pfam" id="PF07715"/>
    </source>
</evidence>
<dbReference type="Gene3D" id="2.40.170.20">
    <property type="entry name" value="TonB-dependent receptor, beta-barrel domain"/>
    <property type="match status" value="1"/>
</dbReference>
<organism evidence="13 15">
    <name type="scientific">Sanguibacteroides justesenii</name>
    <dbReference type="NCBI Taxonomy" id="1547597"/>
    <lineage>
        <taxon>Bacteria</taxon>
        <taxon>Pseudomonadati</taxon>
        <taxon>Bacteroidota</taxon>
        <taxon>Bacteroidia</taxon>
        <taxon>Bacteroidales</taxon>
        <taxon>Porphyromonadaceae</taxon>
        <taxon>Sanguibacteroides</taxon>
    </lineage>
</organism>
<proteinExistence type="inferred from homology"/>
<keyword evidence="2 8" id="KW-0813">Transport</keyword>
<dbReference type="PROSITE" id="PS52016">
    <property type="entry name" value="TONB_DEPENDENT_REC_3"/>
    <property type="match status" value="1"/>
</dbReference>
<keyword evidence="3 8" id="KW-1134">Transmembrane beta strand</keyword>
<dbReference type="EMBL" id="JPIU01000051">
    <property type="protein sequence ID" value="KIO42567.1"/>
    <property type="molecule type" value="Genomic_DNA"/>
</dbReference>
<keyword evidence="6 8" id="KW-0472">Membrane</keyword>
<dbReference type="SUPFAM" id="SSF49464">
    <property type="entry name" value="Carboxypeptidase regulatory domain-like"/>
    <property type="match status" value="1"/>
</dbReference>
<dbReference type="Gene3D" id="2.170.130.10">
    <property type="entry name" value="TonB-dependent receptor, plug domain"/>
    <property type="match status" value="1"/>
</dbReference>
<dbReference type="NCBIfam" id="TIGR04056">
    <property type="entry name" value="OMP_RagA_SusC"/>
    <property type="match status" value="1"/>
</dbReference>
<dbReference type="Gene3D" id="2.60.40.1120">
    <property type="entry name" value="Carboxypeptidase-like, regulatory domain"/>
    <property type="match status" value="1"/>
</dbReference>
<dbReference type="InterPro" id="IPR008969">
    <property type="entry name" value="CarboxyPept-like_regulatory"/>
</dbReference>
<feature type="domain" description="TonB-dependent receptor plug" evidence="11">
    <location>
        <begin position="210"/>
        <end position="340"/>
    </location>
</feature>
<evidence type="ECO:0000256" key="5">
    <source>
        <dbReference type="ARBA" id="ARBA00023077"/>
    </source>
</evidence>
<keyword evidence="4 8" id="KW-0812">Transmembrane</keyword>
<keyword evidence="7 8" id="KW-0998">Cell outer membrane</keyword>
<dbReference type="GO" id="GO:0009279">
    <property type="term" value="C:cell outer membrane"/>
    <property type="evidence" value="ECO:0007669"/>
    <property type="project" value="UniProtKB-SubCell"/>
</dbReference>
<gene>
    <name evidence="13" type="ORF">BA92_14470</name>
    <name evidence="12" type="ORF">IE90_14445</name>
</gene>
<dbReference type="Proteomes" id="UP000031937">
    <property type="component" value="Unassembled WGS sequence"/>
</dbReference>
<keyword evidence="15" id="KW-1185">Reference proteome</keyword>
<dbReference type="InterPro" id="IPR023996">
    <property type="entry name" value="TonB-dep_OMP_SusC/RagA"/>
</dbReference>
<protein>
    <recommendedName>
        <fullName evidence="16">SusC/RagA family TonB-linked outer membrane protein</fullName>
    </recommendedName>
</protein>
<feature type="domain" description="TonB-dependent receptor-like beta-barrel" evidence="10">
    <location>
        <begin position="580"/>
        <end position="980"/>
    </location>
</feature>
<dbReference type="Pfam" id="PF00593">
    <property type="entry name" value="TonB_dep_Rec_b-barrel"/>
    <property type="match status" value="1"/>
</dbReference>
<dbReference type="InterPro" id="IPR039426">
    <property type="entry name" value="TonB-dep_rcpt-like"/>
</dbReference>